<proteinExistence type="inferred from homology"/>
<keyword evidence="4 11" id="KW-0479">Metal-binding</keyword>
<dbReference type="InterPro" id="IPR036420">
    <property type="entry name" value="BRCT_dom_sf"/>
</dbReference>
<feature type="binding site" evidence="11">
    <location>
        <position position="302"/>
    </location>
    <ligand>
        <name>NAD(+)</name>
        <dbReference type="ChEBI" id="CHEBI:57540"/>
    </ligand>
</feature>
<feature type="binding site" evidence="11">
    <location>
        <position position="107"/>
    </location>
    <ligand>
        <name>NAD(+)</name>
        <dbReference type="ChEBI" id="CHEBI:57540"/>
    </ligand>
</feature>
<dbReference type="CDD" id="cd17748">
    <property type="entry name" value="BRCT_DNA_ligase_like"/>
    <property type="match status" value="1"/>
</dbReference>
<feature type="binding site" evidence="11">
    <location>
        <position position="396"/>
    </location>
    <ligand>
        <name>Zn(2+)</name>
        <dbReference type="ChEBI" id="CHEBI:29105"/>
    </ligand>
</feature>
<feature type="binding site" evidence="11">
    <location>
        <position position="419"/>
    </location>
    <ligand>
        <name>Zn(2+)</name>
        <dbReference type="ChEBI" id="CHEBI:29105"/>
    </ligand>
</feature>
<sequence length="655" mass="71868">MSKTTDLVQRVHDLNHDYYCDVATVPDVEYDGLVSQLNALEAQVGESLANVSPLLQFAANQQEAFPSRRHAIPMLSLGNLYSEQEILEWDENLRKPLGVSTLSYTCELKIDGLAISLIYEKGRLATAVTRGDGTAGDEVTANLRTIPELPVALPEPLDLEVRGEVFLSKDAFEKLNQRRATQNEPLFRNPRNAAAGTLRTLDTSEVSRRRLGVFVYACVSGIETPQHSAALDQLVKLDFPVNPERHFAASITEVLEYCRKWGTHHSELPYAVDGVVLKVDAYSTQRQLGVTAKSPRWAVACKFSTEQAESRIRGIELGVGRTGVITPIALIDPVELNGTMVGRATLHNFEQVRNLDLHLGDLVTLEKGGEIIPKIVSVARSARFPNALPILPPETCPACDDKVSHEDGEVDWLCTNPDCPDQVRERVLHFCSRRALDVETIGPALVVQLLERGLVRTPADLFRLNVEALSQLERMGKKSAENVVSGLERSKHCRLAALLHGLGIPNVGEKTARLLARRFGTLQTLQTVQHEQLLAIDEIGPVIANSVASFFADSRQQALVDDLLAVGVCPQEEAILEADNPHFSGKMVVLTGALSEARDVWKQRLEEAGANITSAVSKKTDLVLAGENAGSKLEKAHKFGIQVIDETTAQTWLNL</sequence>
<dbReference type="NCBIfam" id="TIGR00575">
    <property type="entry name" value="dnlj"/>
    <property type="match status" value="1"/>
</dbReference>
<dbReference type="Pfam" id="PF00533">
    <property type="entry name" value="BRCT"/>
    <property type="match status" value="1"/>
</dbReference>
<dbReference type="InterPro" id="IPR013839">
    <property type="entry name" value="DNAligase_adenylation"/>
</dbReference>
<dbReference type="SUPFAM" id="SSF47781">
    <property type="entry name" value="RuvA domain 2-like"/>
    <property type="match status" value="1"/>
</dbReference>
<evidence type="ECO:0000256" key="8">
    <source>
        <dbReference type="ARBA" id="ARBA00023027"/>
    </source>
</evidence>
<dbReference type="PROSITE" id="PS01055">
    <property type="entry name" value="DNA_LIGASE_N1"/>
    <property type="match status" value="1"/>
</dbReference>
<comment type="cofactor">
    <cofactor evidence="11">
        <name>Mg(2+)</name>
        <dbReference type="ChEBI" id="CHEBI:18420"/>
    </cofactor>
    <cofactor evidence="11">
        <name>Mn(2+)</name>
        <dbReference type="ChEBI" id="CHEBI:29035"/>
    </cofactor>
</comment>
<feature type="binding site" evidence="11">
    <location>
        <position position="130"/>
    </location>
    <ligand>
        <name>NAD(+)</name>
        <dbReference type="ChEBI" id="CHEBI:57540"/>
    </ligand>
</feature>
<dbReference type="Pfam" id="PF01653">
    <property type="entry name" value="DNA_ligase_aden"/>
    <property type="match status" value="1"/>
</dbReference>
<dbReference type="Gene3D" id="3.30.470.30">
    <property type="entry name" value="DNA ligase/mRNA capping enzyme"/>
    <property type="match status" value="1"/>
</dbReference>
<dbReference type="FunFam" id="1.10.150.20:FF:000007">
    <property type="entry name" value="DNA ligase"/>
    <property type="match status" value="1"/>
</dbReference>
<dbReference type="Pfam" id="PF03119">
    <property type="entry name" value="DNA_ligase_ZBD"/>
    <property type="match status" value="1"/>
</dbReference>
<feature type="binding site" evidence="11">
    <location>
        <begin position="76"/>
        <end position="77"/>
    </location>
    <ligand>
        <name>NAD(+)</name>
        <dbReference type="ChEBI" id="CHEBI:57540"/>
    </ligand>
</feature>
<evidence type="ECO:0000256" key="1">
    <source>
        <dbReference type="ARBA" id="ARBA00004067"/>
    </source>
</evidence>
<dbReference type="Gene3D" id="3.40.50.10190">
    <property type="entry name" value="BRCT domain"/>
    <property type="match status" value="1"/>
</dbReference>
<dbReference type="InterPro" id="IPR041663">
    <property type="entry name" value="DisA/LigA_HHH"/>
</dbReference>
<evidence type="ECO:0000256" key="7">
    <source>
        <dbReference type="ARBA" id="ARBA00022842"/>
    </source>
</evidence>
<dbReference type="HAMAP" id="MF_01588">
    <property type="entry name" value="DNA_ligase_A"/>
    <property type="match status" value="1"/>
</dbReference>
<keyword evidence="5 11" id="KW-0227">DNA damage</keyword>
<dbReference type="Gene3D" id="1.10.150.20">
    <property type="entry name" value="5' to 3' exonuclease, C-terminal subdomain"/>
    <property type="match status" value="2"/>
</dbReference>
<dbReference type="Gene3D" id="1.10.287.610">
    <property type="entry name" value="Helix hairpin bin"/>
    <property type="match status" value="1"/>
</dbReference>
<evidence type="ECO:0000313" key="13">
    <source>
        <dbReference type="EMBL" id="ADI19628.1"/>
    </source>
</evidence>
<dbReference type="InterPro" id="IPR018239">
    <property type="entry name" value="DNA_ligase_AS"/>
</dbReference>
<evidence type="ECO:0000256" key="10">
    <source>
        <dbReference type="ARBA" id="ARBA00034005"/>
    </source>
</evidence>
<keyword evidence="2 11" id="KW-0436">Ligase</keyword>
<dbReference type="SUPFAM" id="SSF52113">
    <property type="entry name" value="BRCT domain"/>
    <property type="match status" value="1"/>
</dbReference>
<dbReference type="GO" id="GO:0006281">
    <property type="term" value="P:DNA repair"/>
    <property type="evidence" value="ECO:0007669"/>
    <property type="project" value="UniProtKB-KW"/>
</dbReference>
<dbReference type="PANTHER" id="PTHR23389:SF9">
    <property type="entry name" value="DNA LIGASE"/>
    <property type="match status" value="1"/>
</dbReference>
<dbReference type="SMART" id="SM00532">
    <property type="entry name" value="LIGANc"/>
    <property type="match status" value="1"/>
</dbReference>
<dbReference type="PIRSF" id="PIRSF001604">
    <property type="entry name" value="LigA"/>
    <property type="match status" value="1"/>
</dbReference>
<evidence type="ECO:0000256" key="9">
    <source>
        <dbReference type="ARBA" id="ARBA00023204"/>
    </source>
</evidence>
<dbReference type="Pfam" id="PF14520">
    <property type="entry name" value="HHH_5"/>
    <property type="match status" value="1"/>
</dbReference>
<dbReference type="SUPFAM" id="SSF56091">
    <property type="entry name" value="DNA ligase/mRNA capping enzyme, catalytic domain"/>
    <property type="match status" value="1"/>
</dbReference>
<dbReference type="InterPro" id="IPR001357">
    <property type="entry name" value="BRCT_dom"/>
</dbReference>
<feature type="binding site" evidence="11">
    <location>
        <position position="164"/>
    </location>
    <ligand>
        <name>NAD(+)</name>
        <dbReference type="ChEBI" id="CHEBI:57540"/>
    </ligand>
</feature>
<evidence type="ECO:0000256" key="3">
    <source>
        <dbReference type="ARBA" id="ARBA00022705"/>
    </source>
</evidence>
<dbReference type="EC" id="6.5.1.2" evidence="11"/>
<dbReference type="InterPro" id="IPR004149">
    <property type="entry name" value="Znf_DNAligase_C4"/>
</dbReference>
<keyword evidence="8 11" id="KW-0520">NAD</keyword>
<dbReference type="CDD" id="cd00114">
    <property type="entry name" value="LIGANc"/>
    <property type="match status" value="1"/>
</dbReference>
<gene>
    <name evidence="11" type="primary">ligA</name>
</gene>
<dbReference type="SMART" id="SM00292">
    <property type="entry name" value="BRCT"/>
    <property type="match status" value="1"/>
</dbReference>
<dbReference type="GO" id="GO:0006260">
    <property type="term" value="P:DNA replication"/>
    <property type="evidence" value="ECO:0007669"/>
    <property type="project" value="UniProtKB-KW"/>
</dbReference>
<dbReference type="EMBL" id="GU474928">
    <property type="protein sequence ID" value="ADI19628.1"/>
    <property type="molecule type" value="Genomic_DNA"/>
</dbReference>
<evidence type="ECO:0000256" key="5">
    <source>
        <dbReference type="ARBA" id="ARBA00022763"/>
    </source>
</evidence>
<dbReference type="GO" id="GO:0003911">
    <property type="term" value="F:DNA ligase (NAD+) activity"/>
    <property type="evidence" value="ECO:0007669"/>
    <property type="project" value="UniProtKB-UniRule"/>
</dbReference>
<dbReference type="InterPro" id="IPR013840">
    <property type="entry name" value="DNAligase_N"/>
</dbReference>
<comment type="catalytic activity">
    <reaction evidence="10 11">
        <text>NAD(+) + (deoxyribonucleotide)n-3'-hydroxyl + 5'-phospho-(deoxyribonucleotide)m = (deoxyribonucleotide)n+m + AMP + beta-nicotinamide D-nucleotide.</text>
        <dbReference type="EC" id="6.5.1.2"/>
    </reaction>
</comment>
<dbReference type="InterPro" id="IPR003583">
    <property type="entry name" value="Hlx-hairpin-Hlx_DNA-bd_motif"/>
</dbReference>
<feature type="binding site" evidence="11">
    <location>
        <position position="399"/>
    </location>
    <ligand>
        <name>Zn(2+)</name>
        <dbReference type="ChEBI" id="CHEBI:29105"/>
    </ligand>
</feature>
<dbReference type="SMART" id="SM00278">
    <property type="entry name" value="HhH1"/>
    <property type="match status" value="4"/>
</dbReference>
<feature type="domain" description="BRCT" evidence="12">
    <location>
        <begin position="578"/>
        <end position="655"/>
    </location>
</feature>
<dbReference type="InterPro" id="IPR004150">
    <property type="entry name" value="NAD_DNA_ligase_OB"/>
</dbReference>
<dbReference type="InterPro" id="IPR001679">
    <property type="entry name" value="DNA_ligase"/>
</dbReference>
<dbReference type="Pfam" id="PF12826">
    <property type="entry name" value="HHH_2"/>
    <property type="match status" value="1"/>
</dbReference>
<dbReference type="InterPro" id="IPR012340">
    <property type="entry name" value="NA-bd_OB-fold"/>
</dbReference>
<feature type="binding site" evidence="11">
    <location>
        <begin position="27"/>
        <end position="31"/>
    </location>
    <ligand>
        <name>NAD(+)</name>
        <dbReference type="ChEBI" id="CHEBI:57540"/>
    </ligand>
</feature>
<dbReference type="Gene3D" id="2.40.50.140">
    <property type="entry name" value="Nucleic acid-binding proteins"/>
    <property type="match status" value="1"/>
</dbReference>
<evidence type="ECO:0000256" key="4">
    <source>
        <dbReference type="ARBA" id="ARBA00022723"/>
    </source>
</evidence>
<evidence type="ECO:0000256" key="6">
    <source>
        <dbReference type="ARBA" id="ARBA00022833"/>
    </source>
</evidence>
<keyword evidence="3 11" id="KW-0235">DNA replication</keyword>
<feature type="binding site" evidence="11">
    <location>
        <position position="414"/>
    </location>
    <ligand>
        <name>Zn(2+)</name>
        <dbReference type="ChEBI" id="CHEBI:29105"/>
    </ligand>
</feature>
<dbReference type="SUPFAM" id="SSF50249">
    <property type="entry name" value="Nucleic acid-binding proteins"/>
    <property type="match status" value="1"/>
</dbReference>
<organism evidence="13">
    <name type="scientific">uncultured delta proteobacterium HF0770_45N15</name>
    <dbReference type="NCBI Taxonomy" id="710835"/>
    <lineage>
        <taxon>Bacteria</taxon>
        <taxon>Deltaproteobacteria</taxon>
        <taxon>environmental samples</taxon>
    </lineage>
</organism>
<comment type="similarity">
    <text evidence="11">Belongs to the NAD-dependent DNA ligase family. LigA subfamily.</text>
</comment>
<dbReference type="Pfam" id="PF03120">
    <property type="entry name" value="OB_DNA_ligase"/>
    <property type="match status" value="1"/>
</dbReference>
<keyword evidence="6 11" id="KW-0862">Zinc</keyword>
<accession>E0XYY6</accession>
<keyword evidence="9 11" id="KW-0234">DNA repair</keyword>
<dbReference type="NCBIfam" id="NF005932">
    <property type="entry name" value="PRK07956.1"/>
    <property type="match status" value="1"/>
</dbReference>
<dbReference type="GO" id="GO:0046872">
    <property type="term" value="F:metal ion binding"/>
    <property type="evidence" value="ECO:0007669"/>
    <property type="project" value="UniProtKB-KW"/>
</dbReference>
<keyword evidence="11" id="KW-0464">Manganese</keyword>
<evidence type="ECO:0000259" key="12">
    <source>
        <dbReference type="PROSITE" id="PS50172"/>
    </source>
</evidence>
<evidence type="ECO:0000256" key="2">
    <source>
        <dbReference type="ARBA" id="ARBA00022598"/>
    </source>
</evidence>
<dbReference type="GO" id="GO:0003677">
    <property type="term" value="F:DNA binding"/>
    <property type="evidence" value="ECO:0007669"/>
    <property type="project" value="InterPro"/>
</dbReference>
<protein>
    <recommendedName>
        <fullName evidence="11">DNA ligase</fullName>
        <ecNumber evidence="11">6.5.1.2</ecNumber>
    </recommendedName>
    <alternativeName>
        <fullName evidence="11">Polydeoxyribonucleotide synthase [NAD(+)]</fullName>
    </alternativeName>
</protein>
<dbReference type="PANTHER" id="PTHR23389">
    <property type="entry name" value="CHROMOSOME TRANSMISSION FIDELITY FACTOR 18"/>
    <property type="match status" value="1"/>
</dbReference>
<evidence type="ECO:0000256" key="11">
    <source>
        <dbReference type="HAMAP-Rule" id="MF_01588"/>
    </source>
</evidence>
<feature type="binding site" evidence="11">
    <location>
        <position position="278"/>
    </location>
    <ligand>
        <name>NAD(+)</name>
        <dbReference type="ChEBI" id="CHEBI:57540"/>
    </ligand>
</feature>
<dbReference type="InterPro" id="IPR010994">
    <property type="entry name" value="RuvA_2-like"/>
</dbReference>
<dbReference type="PROSITE" id="PS50172">
    <property type="entry name" value="BRCT"/>
    <property type="match status" value="1"/>
</dbReference>
<keyword evidence="7 11" id="KW-0460">Magnesium</keyword>
<dbReference type="Gene3D" id="6.20.10.30">
    <property type="match status" value="1"/>
</dbReference>
<comment type="function">
    <text evidence="1 11">DNA ligase that catalyzes the formation of phosphodiester linkages between 5'-phosphoryl and 3'-hydroxyl groups in double-stranded DNA using NAD as a coenzyme and as the energy source for the reaction. It is essential for DNA replication and repair of damaged DNA.</text>
</comment>
<name>E0XYY6_9DELT</name>
<feature type="active site" description="N6-AMP-lysine intermediate" evidence="11">
    <location>
        <position position="109"/>
    </location>
</feature>
<dbReference type="FunFam" id="1.10.150.20:FF:000006">
    <property type="entry name" value="DNA ligase"/>
    <property type="match status" value="1"/>
</dbReference>
<reference evidence="13" key="1">
    <citation type="journal article" date="2011" name="Environ. Microbiol.">
        <title>Time-series analyses of Monterey Bay coastal microbial picoplankton using a 'genome proxy' microarray.</title>
        <authorList>
            <person name="Rich V.I."/>
            <person name="Pham V.D."/>
            <person name="Eppley J."/>
            <person name="Shi Y."/>
            <person name="DeLong E.F."/>
        </authorList>
    </citation>
    <scope>NUCLEOTIDE SEQUENCE</scope>
</reference>
<dbReference type="AlphaFoldDB" id="E0XYY6"/>